<keyword evidence="4" id="KW-0812">Transmembrane</keyword>
<proteinExistence type="inferred from homology"/>
<evidence type="ECO:0000313" key="6">
    <source>
        <dbReference type="EMBL" id="MCG2616860.1"/>
    </source>
</evidence>
<feature type="transmembrane region" description="Helical" evidence="4">
    <location>
        <begin position="356"/>
        <end position="375"/>
    </location>
</feature>
<evidence type="ECO:0000259" key="5">
    <source>
        <dbReference type="Pfam" id="PF00535"/>
    </source>
</evidence>
<dbReference type="PANTHER" id="PTHR43630:SF1">
    <property type="entry name" value="POLY-BETA-1,6-N-ACETYL-D-GLUCOSAMINE SYNTHASE"/>
    <property type="match status" value="1"/>
</dbReference>
<dbReference type="PANTHER" id="PTHR43630">
    <property type="entry name" value="POLY-BETA-1,6-N-ACETYL-D-GLUCOSAMINE SYNTHASE"/>
    <property type="match status" value="1"/>
</dbReference>
<dbReference type="InterPro" id="IPR029044">
    <property type="entry name" value="Nucleotide-diphossugar_trans"/>
</dbReference>
<evidence type="ECO:0000256" key="1">
    <source>
        <dbReference type="ARBA" id="ARBA00006739"/>
    </source>
</evidence>
<dbReference type="Gene3D" id="3.90.550.10">
    <property type="entry name" value="Spore Coat Polysaccharide Biosynthesis Protein SpsA, Chain A"/>
    <property type="match status" value="1"/>
</dbReference>
<sequence length="391" mass="44781">MIFWEIAFFACIFIIFYNYAGYAIIIYFFNLLKKKPQEPDQNADFHPSVSFIVAAFNEEDFIADKIKNSLEQDYPADKIEFIFVTDGSSDKTPEIVKRYPSIRLLHQDLRQGKAAALNRAINIASNDILIISDANTLLNLEASKRISRHYLDPKNGGVAGEKKVMSAADADNGVGEGESLYWKYESWLKKVDDEFYSVVGAAGELFSLRRELYEPLGHDVVLDDFIISLKVVQKGYRVRYEPGAFAMESPSFSIVDERKRKVRIAAGGLQSIVILKGLFRFWRHFRLTFLYISHRVLRWTLTPLCLIFALIANLVIVSNGGGLFYQFALVMQIVFYLMAITASIMEPRKRPGILKIPYYFTFMNTSVIAGFFRFIRGKQSAVWEKAKRQQP</sequence>
<evidence type="ECO:0000256" key="3">
    <source>
        <dbReference type="ARBA" id="ARBA00022679"/>
    </source>
</evidence>
<evidence type="ECO:0000256" key="2">
    <source>
        <dbReference type="ARBA" id="ARBA00022676"/>
    </source>
</evidence>
<protein>
    <submittedName>
        <fullName evidence="6">Glycosyltransferase family 2 protein</fullName>
    </submittedName>
</protein>
<feature type="domain" description="Glycosyltransferase 2-like" evidence="5">
    <location>
        <begin position="50"/>
        <end position="214"/>
    </location>
</feature>
<name>A0ABS9KX14_9BACT</name>
<gene>
    <name evidence="6" type="ORF">LZZ85_21365</name>
</gene>
<comment type="caution">
    <text evidence="6">The sequence shown here is derived from an EMBL/GenBank/DDBJ whole genome shotgun (WGS) entry which is preliminary data.</text>
</comment>
<organism evidence="6 7">
    <name type="scientific">Terrimonas ginsenosidimutans</name>
    <dbReference type="NCBI Taxonomy" id="2908004"/>
    <lineage>
        <taxon>Bacteria</taxon>
        <taxon>Pseudomonadati</taxon>
        <taxon>Bacteroidota</taxon>
        <taxon>Chitinophagia</taxon>
        <taxon>Chitinophagales</taxon>
        <taxon>Chitinophagaceae</taxon>
        <taxon>Terrimonas</taxon>
    </lineage>
</organism>
<dbReference type="EMBL" id="JAKLTR010000015">
    <property type="protein sequence ID" value="MCG2616860.1"/>
    <property type="molecule type" value="Genomic_DNA"/>
</dbReference>
<dbReference type="CDD" id="cd06439">
    <property type="entry name" value="CESA_like_1"/>
    <property type="match status" value="1"/>
</dbReference>
<dbReference type="InterPro" id="IPR001173">
    <property type="entry name" value="Glyco_trans_2-like"/>
</dbReference>
<keyword evidence="4" id="KW-0472">Membrane</keyword>
<evidence type="ECO:0000256" key="4">
    <source>
        <dbReference type="SAM" id="Phobius"/>
    </source>
</evidence>
<keyword evidence="2" id="KW-0328">Glycosyltransferase</keyword>
<reference evidence="6" key="1">
    <citation type="submission" date="2022-01" db="EMBL/GenBank/DDBJ databases">
        <authorList>
            <person name="Jo J.-H."/>
            <person name="Im W.-T."/>
        </authorList>
    </citation>
    <scope>NUCLEOTIDE SEQUENCE</scope>
    <source>
        <strain evidence="6">NA20</strain>
    </source>
</reference>
<dbReference type="Proteomes" id="UP001165367">
    <property type="component" value="Unassembled WGS sequence"/>
</dbReference>
<feature type="transmembrane region" description="Helical" evidence="4">
    <location>
        <begin position="323"/>
        <end position="344"/>
    </location>
</feature>
<keyword evidence="3" id="KW-0808">Transferase</keyword>
<dbReference type="SUPFAM" id="SSF53448">
    <property type="entry name" value="Nucleotide-diphospho-sugar transferases"/>
    <property type="match status" value="1"/>
</dbReference>
<comment type="similarity">
    <text evidence="1">Belongs to the glycosyltransferase 2 family.</text>
</comment>
<keyword evidence="7" id="KW-1185">Reference proteome</keyword>
<dbReference type="RefSeq" id="WP_237875397.1">
    <property type="nucleotide sequence ID" value="NZ_JAKLTR010000015.1"/>
</dbReference>
<keyword evidence="4" id="KW-1133">Transmembrane helix</keyword>
<dbReference type="Pfam" id="PF00535">
    <property type="entry name" value="Glycos_transf_2"/>
    <property type="match status" value="1"/>
</dbReference>
<feature type="transmembrane region" description="Helical" evidence="4">
    <location>
        <begin position="296"/>
        <end position="317"/>
    </location>
</feature>
<feature type="transmembrane region" description="Helical" evidence="4">
    <location>
        <begin position="6"/>
        <end position="29"/>
    </location>
</feature>
<accession>A0ABS9KX14</accession>
<evidence type="ECO:0000313" key="7">
    <source>
        <dbReference type="Proteomes" id="UP001165367"/>
    </source>
</evidence>